<name>A0A561T7A7_9ACTN</name>
<gene>
    <name evidence="1" type="ORF">FHX73_14470</name>
</gene>
<reference evidence="1 2" key="1">
    <citation type="submission" date="2019-06" db="EMBL/GenBank/DDBJ databases">
        <title>Sequencing the genomes of 1000 actinobacteria strains.</title>
        <authorList>
            <person name="Klenk H.-P."/>
        </authorList>
    </citation>
    <scope>NUCLEOTIDE SEQUENCE [LARGE SCALE GENOMIC DNA]</scope>
    <source>
        <strain evidence="1 2">DSM 44826</strain>
    </source>
</reference>
<dbReference type="Proteomes" id="UP000317940">
    <property type="component" value="Unassembled WGS sequence"/>
</dbReference>
<evidence type="ECO:0000313" key="2">
    <source>
        <dbReference type="Proteomes" id="UP000317940"/>
    </source>
</evidence>
<protein>
    <submittedName>
        <fullName evidence="1">Uncharacterized protein</fullName>
    </submittedName>
</protein>
<accession>A0A561T7A7</accession>
<organism evidence="1 2">
    <name type="scientific">Kitasatospora viridis</name>
    <dbReference type="NCBI Taxonomy" id="281105"/>
    <lineage>
        <taxon>Bacteria</taxon>
        <taxon>Bacillati</taxon>
        <taxon>Actinomycetota</taxon>
        <taxon>Actinomycetes</taxon>
        <taxon>Kitasatosporales</taxon>
        <taxon>Streptomycetaceae</taxon>
        <taxon>Kitasatospora</taxon>
    </lineage>
</organism>
<comment type="caution">
    <text evidence="1">The sequence shown here is derived from an EMBL/GenBank/DDBJ whole genome shotgun (WGS) entry which is preliminary data.</text>
</comment>
<proteinExistence type="predicted"/>
<sequence length="81" mass="8905">MRALTLPMIVLADLGAVRLRQDDIDGAVASWGEFLDCADGIRSVKVRDAVHDMRARLYRLRAVPGVEALDERTAVEAARTV</sequence>
<keyword evidence="2" id="KW-1185">Reference proteome</keyword>
<dbReference type="AlphaFoldDB" id="A0A561T7A7"/>
<dbReference type="EMBL" id="VIWT01000004">
    <property type="protein sequence ID" value="TWF82987.1"/>
    <property type="molecule type" value="Genomic_DNA"/>
</dbReference>
<evidence type="ECO:0000313" key="1">
    <source>
        <dbReference type="EMBL" id="TWF82987.1"/>
    </source>
</evidence>